<dbReference type="eggNOG" id="COG0474">
    <property type="taxonomic scope" value="Bacteria"/>
</dbReference>
<keyword evidence="14" id="KW-1278">Translocase</keyword>
<evidence type="ECO:0000256" key="14">
    <source>
        <dbReference type="ARBA" id="ARBA00022967"/>
    </source>
</evidence>
<evidence type="ECO:0000256" key="7">
    <source>
        <dbReference type="ARBA" id="ARBA00022519"/>
    </source>
</evidence>
<keyword evidence="8" id="KW-0597">Phosphoprotein</keyword>
<dbReference type="InterPro" id="IPR001757">
    <property type="entry name" value="P_typ_ATPase"/>
</dbReference>
<reference evidence="21" key="1">
    <citation type="submission" date="2014-12" db="EMBL/GenBank/DDBJ databases">
        <title>The draft genome of the Tatumella morbirosei type strain, LMG23360T isolated from pineapple rot.</title>
        <authorList>
            <person name="Smits T.H."/>
            <person name="Palmer M."/>
            <person name="Venter S.N."/>
            <person name="Duffy B."/>
            <person name="Steenkamp E.T."/>
            <person name="Chan W.Y."/>
            <person name="Coutinho T.A."/>
            <person name="Coetzee M.P."/>
            <person name="De Maayer P."/>
        </authorList>
    </citation>
    <scope>NUCLEOTIDE SEQUENCE [LARGE SCALE GENOMIC DNA]</scope>
    <source>
        <strain evidence="21">LMG 23360</strain>
    </source>
</reference>
<accession>A0A095T1Q0</accession>
<gene>
    <name evidence="21" type="ORF">HA49_18990</name>
</gene>
<dbReference type="InterPro" id="IPR006068">
    <property type="entry name" value="ATPase_P-typ_cation-transptr_C"/>
</dbReference>
<dbReference type="GO" id="GO:0015444">
    <property type="term" value="F:P-type magnesium transporter activity"/>
    <property type="evidence" value="ECO:0007669"/>
    <property type="project" value="UniProtKB-EC"/>
</dbReference>
<feature type="transmembrane region" description="Helical" evidence="19">
    <location>
        <begin position="283"/>
        <end position="304"/>
    </location>
</feature>
<dbReference type="NCBIfam" id="TIGR01494">
    <property type="entry name" value="ATPase_P-type"/>
    <property type="match status" value="2"/>
</dbReference>
<dbReference type="Proteomes" id="UP000029577">
    <property type="component" value="Unassembled WGS sequence"/>
</dbReference>
<feature type="transmembrane region" description="Helical" evidence="19">
    <location>
        <begin position="865"/>
        <end position="883"/>
    </location>
</feature>
<dbReference type="GO" id="GO:0005886">
    <property type="term" value="C:plasma membrane"/>
    <property type="evidence" value="ECO:0007669"/>
    <property type="project" value="UniProtKB-SubCell"/>
</dbReference>
<dbReference type="InterPro" id="IPR004014">
    <property type="entry name" value="ATPase_P-typ_cation-transptr_N"/>
</dbReference>
<protein>
    <recommendedName>
        <fullName evidence="5">Magnesium-transporting ATPase, P-type 1</fullName>
        <ecNumber evidence="4">7.2.2.14</ecNumber>
    </recommendedName>
    <alternativeName>
        <fullName evidence="17">Mg(2+) transport ATPase, P-type 1</fullName>
    </alternativeName>
</protein>
<evidence type="ECO:0000256" key="12">
    <source>
        <dbReference type="ARBA" id="ARBA00022840"/>
    </source>
</evidence>
<evidence type="ECO:0000256" key="1">
    <source>
        <dbReference type="ARBA" id="ARBA00003954"/>
    </source>
</evidence>
<dbReference type="InterPro" id="IPR023298">
    <property type="entry name" value="ATPase_P-typ_TM_dom_sf"/>
</dbReference>
<dbReference type="RefSeq" id="WP_038023426.1">
    <property type="nucleotide sequence ID" value="NZ_JPKR02000003.1"/>
</dbReference>
<keyword evidence="12" id="KW-0067">ATP-binding</keyword>
<feature type="domain" description="Cation-transporting P-type ATPase N-terminal" evidence="20">
    <location>
        <begin position="27"/>
        <end position="100"/>
    </location>
</feature>
<dbReference type="GO" id="GO:0016887">
    <property type="term" value="F:ATP hydrolysis activity"/>
    <property type="evidence" value="ECO:0007669"/>
    <property type="project" value="InterPro"/>
</dbReference>
<evidence type="ECO:0000256" key="16">
    <source>
        <dbReference type="ARBA" id="ARBA00023136"/>
    </source>
</evidence>
<dbReference type="InterPro" id="IPR023299">
    <property type="entry name" value="ATPase_P-typ_cyto_dom_N"/>
</dbReference>
<dbReference type="Gene3D" id="2.70.150.10">
    <property type="entry name" value="Calcium-transporting ATPase, cytoplasmic transduction domain A"/>
    <property type="match status" value="1"/>
</dbReference>
<dbReference type="Pfam" id="PF00689">
    <property type="entry name" value="Cation_ATPase_C"/>
    <property type="match status" value="1"/>
</dbReference>
<evidence type="ECO:0000256" key="13">
    <source>
        <dbReference type="ARBA" id="ARBA00022842"/>
    </source>
</evidence>
<keyword evidence="16 19" id="KW-0472">Membrane</keyword>
<comment type="function">
    <text evidence="1">Mediates magnesium influx to the cytosol.</text>
</comment>
<keyword evidence="15 19" id="KW-1133">Transmembrane helix</keyword>
<organism evidence="21 22">
    <name type="scientific">Tatumella morbirosei</name>
    <dbReference type="NCBI Taxonomy" id="642227"/>
    <lineage>
        <taxon>Bacteria</taxon>
        <taxon>Pseudomonadati</taxon>
        <taxon>Pseudomonadota</taxon>
        <taxon>Gammaproteobacteria</taxon>
        <taxon>Enterobacterales</taxon>
        <taxon>Erwiniaceae</taxon>
        <taxon>Tatumella</taxon>
    </lineage>
</organism>
<dbReference type="InterPro" id="IPR044492">
    <property type="entry name" value="P_typ_ATPase_HD_dom"/>
</dbReference>
<keyword evidence="6" id="KW-1003">Cell membrane</keyword>
<dbReference type="InterPro" id="IPR023214">
    <property type="entry name" value="HAD_sf"/>
</dbReference>
<dbReference type="AlphaFoldDB" id="A0A095T1Q0"/>
<evidence type="ECO:0000256" key="6">
    <source>
        <dbReference type="ARBA" id="ARBA00022475"/>
    </source>
</evidence>
<evidence type="ECO:0000256" key="11">
    <source>
        <dbReference type="ARBA" id="ARBA00022741"/>
    </source>
</evidence>
<dbReference type="EMBL" id="JPKR02000003">
    <property type="protein sequence ID" value="KGD70524.1"/>
    <property type="molecule type" value="Genomic_DNA"/>
</dbReference>
<evidence type="ECO:0000256" key="5">
    <source>
        <dbReference type="ARBA" id="ARBA00013555"/>
    </source>
</evidence>
<dbReference type="InterPro" id="IPR036412">
    <property type="entry name" value="HAD-like_sf"/>
</dbReference>
<evidence type="ECO:0000256" key="10">
    <source>
        <dbReference type="ARBA" id="ARBA00022723"/>
    </source>
</evidence>
<dbReference type="InterPro" id="IPR018303">
    <property type="entry name" value="ATPase_P-typ_P_site"/>
</dbReference>
<keyword evidence="13" id="KW-0460">Magnesium</keyword>
<name>A0A095T1Q0_9GAMM</name>
<comment type="similarity">
    <text evidence="3">Belongs to the cation transport ATPase (P-type) (TC 3.A.3) family. Type IIIB subfamily.</text>
</comment>
<dbReference type="STRING" id="642227.HA49_18990"/>
<feature type="transmembrane region" description="Helical" evidence="19">
    <location>
        <begin position="237"/>
        <end position="263"/>
    </location>
</feature>
<comment type="caution">
    <text evidence="21">The sequence shown here is derived from an EMBL/GenBank/DDBJ whole genome shotgun (WGS) entry which is preliminary data.</text>
</comment>
<evidence type="ECO:0000256" key="15">
    <source>
        <dbReference type="ARBA" id="ARBA00022989"/>
    </source>
</evidence>
<feature type="transmembrane region" description="Helical" evidence="19">
    <location>
        <begin position="710"/>
        <end position="732"/>
    </location>
</feature>
<dbReference type="InterPro" id="IPR006415">
    <property type="entry name" value="P-type_ATPase_IIIB"/>
</dbReference>
<evidence type="ECO:0000256" key="4">
    <source>
        <dbReference type="ARBA" id="ARBA00012786"/>
    </source>
</evidence>
<evidence type="ECO:0000256" key="19">
    <source>
        <dbReference type="SAM" id="Phobius"/>
    </source>
</evidence>
<comment type="catalytic activity">
    <reaction evidence="18">
        <text>Mg(2+)(out) + ATP + H2O = Mg(2+)(in) + ADP + phosphate + H(+)</text>
        <dbReference type="Rhea" id="RHEA:10260"/>
        <dbReference type="ChEBI" id="CHEBI:15377"/>
        <dbReference type="ChEBI" id="CHEBI:15378"/>
        <dbReference type="ChEBI" id="CHEBI:18420"/>
        <dbReference type="ChEBI" id="CHEBI:30616"/>
        <dbReference type="ChEBI" id="CHEBI:43474"/>
        <dbReference type="ChEBI" id="CHEBI:456216"/>
        <dbReference type="EC" id="7.2.2.14"/>
    </reaction>
</comment>
<feature type="transmembrane region" description="Helical" evidence="19">
    <location>
        <begin position="114"/>
        <end position="131"/>
    </location>
</feature>
<feature type="transmembrane region" description="Helical" evidence="19">
    <location>
        <begin position="833"/>
        <end position="853"/>
    </location>
</feature>
<dbReference type="GO" id="GO:0046872">
    <property type="term" value="F:metal ion binding"/>
    <property type="evidence" value="ECO:0007669"/>
    <property type="project" value="UniProtKB-KW"/>
</dbReference>
<dbReference type="OrthoDB" id="9814270at2"/>
<evidence type="ECO:0000313" key="22">
    <source>
        <dbReference type="Proteomes" id="UP000029577"/>
    </source>
</evidence>
<dbReference type="Gene3D" id="1.20.1110.10">
    <property type="entry name" value="Calcium-transporting ATPase, transmembrane domain"/>
    <property type="match status" value="1"/>
</dbReference>
<dbReference type="PRINTS" id="PR01836">
    <property type="entry name" value="MGATPASE"/>
</dbReference>
<feature type="transmembrane region" description="Helical" evidence="19">
    <location>
        <begin position="768"/>
        <end position="791"/>
    </location>
</feature>
<dbReference type="EC" id="7.2.2.14" evidence="4"/>
<keyword evidence="11" id="KW-0547">Nucleotide-binding</keyword>
<dbReference type="Gene3D" id="3.40.1110.10">
    <property type="entry name" value="Calcium-transporting ATPase, cytoplasmic domain N"/>
    <property type="match status" value="1"/>
</dbReference>
<dbReference type="PROSITE" id="PS00154">
    <property type="entry name" value="ATPASE_E1_E2"/>
    <property type="match status" value="1"/>
</dbReference>
<dbReference type="Gene3D" id="3.40.50.1000">
    <property type="entry name" value="HAD superfamily/HAD-like"/>
    <property type="match status" value="1"/>
</dbReference>
<proteinExistence type="inferred from homology"/>
<dbReference type="SMART" id="SM00831">
    <property type="entry name" value="Cation_ATPase_N"/>
    <property type="match status" value="1"/>
</dbReference>
<evidence type="ECO:0000256" key="3">
    <source>
        <dbReference type="ARBA" id="ARBA00008746"/>
    </source>
</evidence>
<dbReference type="NCBIfam" id="TIGR01524">
    <property type="entry name" value="ATPase-IIIB_Mg"/>
    <property type="match status" value="1"/>
</dbReference>
<dbReference type="Pfam" id="PF13246">
    <property type="entry name" value="Cation_ATPase"/>
    <property type="match status" value="1"/>
</dbReference>
<dbReference type="SFLD" id="SFLDS00003">
    <property type="entry name" value="Haloacid_Dehalogenase"/>
    <property type="match status" value="1"/>
</dbReference>
<evidence type="ECO:0000256" key="18">
    <source>
        <dbReference type="ARBA" id="ARBA00047295"/>
    </source>
</evidence>
<evidence type="ECO:0000313" key="21">
    <source>
        <dbReference type="EMBL" id="KGD70524.1"/>
    </source>
</evidence>
<dbReference type="InterPro" id="IPR008250">
    <property type="entry name" value="ATPase_P-typ_transduc_dom_A_sf"/>
</dbReference>
<sequence>MTQIINFSLPLQGKKQPQQQNDWLITRHIATSTQTTLELLNASNDGLTPQQVTERQATFGPNEIATKKAPSALLQWILAFNNPFIYVLMALAAVSFITDYWIPLRSGDTPDLTSVIIMSCMILFSTLLRFVQEFRTNKAADALNSLVEVTTTVRRRNAQNQPLETRIPRHQLVPGDIVLLSAGDIISADMRLLESSSLQLNQSALTGETLPVEKYARLTEEETLSTISENALLHQPAIVLMSTSVLSGSATAVVVATGAQSWFGSLAGNIAGEAPKTSFDKGVNSVSWLLIRFMLLMVPVVFLINGFTKGEWTEALFFSLAVAVGLTPEMLPMIVSTNLAKGAMALAAHQVVVKRINAIQNLGAMTVLCTDKTGTLTDDNIVLEQALNLQGEEDPRVAEMAWLNSHFQQGIDNPMDRAINRFANAHGMARRLMHIRKADELPFDFTRRCLSVSVYDDHGRQQLICKGASEEMLARCQHLLSGDHETEITPELNRQLRDKIAGYNREGYRVLLLGRKTLEMTESMRRLNFNDEQNLTLCGILLFLDPVKHGADTALRALKEYGVQVKVLTGDNAEVTEKICGELGLEGGHPLQGPEIAAMDDDTLQQKLASHTIFARLTPSDKTRIVTLLQAGGETVGFLGDGINDAAALHAADVGISVDNATQIAQNAADIILLEKDLQVLEKGVRIGRQTFGNIIKYLNITASSNFGNVFSVLIASAFIPFMPMLAIQLLLQNLIYDVSQMVLPWDAMDEEFVAKPRQWDAGNIGRFMLFFGPVSSVFDVATFALMWHVFVAHSSESQSLFQSGWFVEGLLSQTLVVHMLRTRKVPFLQSCARWPVLLSTLVVVVIGIALPYSPLAVNFHLQALPLSYFPWLLLILAGYCLLSQTMKQLYSRRFGQWF</sequence>
<dbReference type="SUPFAM" id="SSF81665">
    <property type="entry name" value="Calcium ATPase, transmembrane domain M"/>
    <property type="match status" value="1"/>
</dbReference>
<feature type="transmembrane region" description="Helical" evidence="19">
    <location>
        <begin position="84"/>
        <end position="102"/>
    </location>
</feature>
<dbReference type="SFLD" id="SFLDG00002">
    <property type="entry name" value="C1.7:_P-type_atpase_like"/>
    <property type="match status" value="1"/>
</dbReference>
<feature type="transmembrane region" description="Helical" evidence="19">
    <location>
        <begin position="316"/>
        <end position="335"/>
    </location>
</feature>
<feature type="transmembrane region" description="Helical" evidence="19">
    <location>
        <begin position="803"/>
        <end position="821"/>
    </location>
</feature>
<keyword evidence="9 19" id="KW-0812">Transmembrane</keyword>
<keyword evidence="7" id="KW-0997">Cell inner membrane</keyword>
<evidence type="ECO:0000259" key="20">
    <source>
        <dbReference type="SMART" id="SM00831"/>
    </source>
</evidence>
<keyword evidence="10" id="KW-0479">Metal-binding</keyword>
<dbReference type="Pfam" id="PF00122">
    <property type="entry name" value="E1-E2_ATPase"/>
    <property type="match status" value="1"/>
</dbReference>
<evidence type="ECO:0000256" key="2">
    <source>
        <dbReference type="ARBA" id="ARBA00004429"/>
    </source>
</evidence>
<evidence type="ECO:0000256" key="8">
    <source>
        <dbReference type="ARBA" id="ARBA00022553"/>
    </source>
</evidence>
<comment type="subcellular location">
    <subcellularLocation>
        <location evidence="2">Cell inner membrane</location>
        <topology evidence="2">Multi-pass membrane protein</topology>
    </subcellularLocation>
</comment>
<dbReference type="NCBIfam" id="NF011702">
    <property type="entry name" value="PRK15122.1"/>
    <property type="match status" value="1"/>
</dbReference>
<dbReference type="Pfam" id="PF00690">
    <property type="entry name" value="Cation_ATPase_N"/>
    <property type="match status" value="1"/>
</dbReference>
<keyword evidence="22" id="KW-1185">Reference proteome</keyword>
<evidence type="ECO:0000256" key="17">
    <source>
        <dbReference type="ARBA" id="ARBA00029806"/>
    </source>
</evidence>
<dbReference type="PANTHER" id="PTHR42861">
    <property type="entry name" value="CALCIUM-TRANSPORTING ATPASE"/>
    <property type="match status" value="1"/>
</dbReference>
<dbReference type="SUPFAM" id="SSF56784">
    <property type="entry name" value="HAD-like"/>
    <property type="match status" value="1"/>
</dbReference>
<evidence type="ECO:0000256" key="9">
    <source>
        <dbReference type="ARBA" id="ARBA00022692"/>
    </source>
</evidence>
<dbReference type="SFLD" id="SFLDF00027">
    <property type="entry name" value="p-type_atpase"/>
    <property type="match status" value="1"/>
</dbReference>
<dbReference type="SUPFAM" id="SSF81653">
    <property type="entry name" value="Calcium ATPase, transduction domain A"/>
    <property type="match status" value="1"/>
</dbReference>
<dbReference type="InterPro" id="IPR059000">
    <property type="entry name" value="ATPase_P-type_domA"/>
</dbReference>
<dbReference type="CDD" id="cd02077">
    <property type="entry name" value="P-type_ATPase_Mg"/>
    <property type="match status" value="1"/>
</dbReference>
<dbReference type="GO" id="GO:0005524">
    <property type="term" value="F:ATP binding"/>
    <property type="evidence" value="ECO:0007669"/>
    <property type="project" value="UniProtKB-KW"/>
</dbReference>